<dbReference type="AlphaFoldDB" id="A0A162MPR2"/>
<accession>A0A162MPR2</accession>
<evidence type="ECO:0000313" key="2">
    <source>
        <dbReference type="Proteomes" id="UP000075737"/>
    </source>
</evidence>
<protein>
    <submittedName>
        <fullName evidence="1">Uncharacterized protein</fullName>
    </submittedName>
</protein>
<organism evidence="1 2">
    <name type="scientific">Thermovenabulum gondwanense</name>
    <dbReference type="NCBI Taxonomy" id="520767"/>
    <lineage>
        <taxon>Bacteria</taxon>
        <taxon>Bacillati</taxon>
        <taxon>Bacillota</taxon>
        <taxon>Clostridia</taxon>
        <taxon>Thermosediminibacterales</taxon>
        <taxon>Thermosediminibacteraceae</taxon>
        <taxon>Thermovenabulum</taxon>
    </lineage>
</organism>
<name>A0A162MPR2_9FIRM</name>
<sequence>MVCDDKMNLSSFALKSRIYDGFQIIIAGICPIEEILETKRILNEIGRDFSAKGIKDGFELDYKLAKHFCNETPKNLFALGVSIFVPWIKEASGGIIGSPREKISSAQGIIENIGNNLSLIAFPGGPGIVIEGSIEKAMKILQFIEFNKTNNDLEKIYQIALNVMTESIPNAIIISDGCGINRTGCAAAITGNRIELYSLKDY</sequence>
<dbReference type="EMBL" id="LOHZ01000023">
    <property type="protein sequence ID" value="KYO66901.1"/>
    <property type="molecule type" value="Genomic_DNA"/>
</dbReference>
<dbReference type="Proteomes" id="UP000075737">
    <property type="component" value="Unassembled WGS sequence"/>
</dbReference>
<reference evidence="1 2" key="1">
    <citation type="submission" date="2015-12" db="EMBL/GenBank/DDBJ databases">
        <title>Draft genome of Thermovenabulum gondwanense isolated from a red thermophilic microbial mat colonisisng an outflow channel of a bore well.</title>
        <authorList>
            <person name="Patel B.K."/>
        </authorList>
    </citation>
    <scope>NUCLEOTIDE SEQUENCE [LARGE SCALE GENOMIC DNA]</scope>
    <source>
        <strain evidence="1 2">R270</strain>
    </source>
</reference>
<keyword evidence="2" id="KW-1185">Reference proteome</keyword>
<evidence type="ECO:0000313" key="1">
    <source>
        <dbReference type="EMBL" id="KYO66901.1"/>
    </source>
</evidence>
<dbReference type="STRING" id="520767.ATZ99_07180"/>
<proteinExistence type="predicted"/>
<comment type="caution">
    <text evidence="1">The sequence shown here is derived from an EMBL/GenBank/DDBJ whole genome shotgun (WGS) entry which is preliminary data.</text>
</comment>
<gene>
    <name evidence="1" type="ORF">ATZ99_07180</name>
</gene>